<evidence type="ECO:0000313" key="3">
    <source>
        <dbReference type="EMBL" id="GCE02640.1"/>
    </source>
</evidence>
<feature type="transmembrane region" description="Helical" evidence="2">
    <location>
        <begin position="42"/>
        <end position="63"/>
    </location>
</feature>
<dbReference type="RefSeq" id="WP_126644115.1">
    <property type="nucleotide sequence ID" value="NZ_BIFH01000073.1"/>
</dbReference>
<feature type="transmembrane region" description="Helical" evidence="2">
    <location>
        <begin position="183"/>
        <end position="202"/>
    </location>
</feature>
<name>A0A401Z6Z6_9ACTN</name>
<protein>
    <submittedName>
        <fullName evidence="3">Uncharacterized protein</fullName>
    </submittedName>
</protein>
<reference evidence="3 4" key="1">
    <citation type="submission" date="2018-12" db="EMBL/GenBank/DDBJ databases">
        <title>Draft genome sequence of Embleya hyalina NBRC 13850T.</title>
        <authorList>
            <person name="Komaki H."/>
            <person name="Hosoyama A."/>
            <person name="Kimura A."/>
            <person name="Ichikawa N."/>
            <person name="Tamura T."/>
        </authorList>
    </citation>
    <scope>NUCLEOTIDE SEQUENCE [LARGE SCALE GENOMIC DNA]</scope>
    <source>
        <strain evidence="3 4">NBRC 13850</strain>
    </source>
</reference>
<feature type="compositionally biased region" description="Low complexity" evidence="1">
    <location>
        <begin position="212"/>
        <end position="245"/>
    </location>
</feature>
<dbReference type="EMBL" id="BIFH01000073">
    <property type="protein sequence ID" value="GCE02640.1"/>
    <property type="molecule type" value="Genomic_DNA"/>
</dbReference>
<keyword evidence="2" id="KW-0812">Transmembrane</keyword>
<dbReference type="PROSITE" id="PS51257">
    <property type="entry name" value="PROKAR_LIPOPROTEIN"/>
    <property type="match status" value="1"/>
</dbReference>
<dbReference type="OrthoDB" id="3613228at2"/>
<evidence type="ECO:0000313" key="4">
    <source>
        <dbReference type="Proteomes" id="UP000286931"/>
    </source>
</evidence>
<comment type="caution">
    <text evidence="3">The sequence shown here is derived from an EMBL/GenBank/DDBJ whole genome shotgun (WGS) entry which is preliminary data.</text>
</comment>
<dbReference type="Proteomes" id="UP000286931">
    <property type="component" value="Unassembled WGS sequence"/>
</dbReference>
<keyword evidence="4" id="KW-1185">Reference proteome</keyword>
<dbReference type="AlphaFoldDB" id="A0A401Z6Z6"/>
<sequence>MAMIETRKPVGERLKAGALGLLSGGVIGVALGCFVVGCILGRWQVCVIGVGVFLLNMAAWAFGGRVQRARDVRAPARLALAVIESRRALGSDTADIPVEFDLTVAPDERTAYRVKTRQDLNMVDIPDYRPRGVVVVEYRPDDLWEVKLVTEPTEEWARRASVETVDSAPESTMVSRPPGEGSFCLLATLGLLVGAGIVVLLFRAELADEFGDSGTKTTSSSVSSSETKVTSSVSTGTTVSGTASSDSMLADGELRRLVGSLVSGMHTGNAAAFTIDEHGISMQGVLGAPVDPGAVIDVNTLPLERLPGLVQIARTKLGIAEPNSWRITFEPVAGSGTVVIRVTVTGAEGKASLEADGEGRITKRNPR</sequence>
<feature type="region of interest" description="Disordered" evidence="1">
    <location>
        <begin position="211"/>
        <end position="245"/>
    </location>
</feature>
<accession>A0A401Z6Z6</accession>
<gene>
    <name evidence="3" type="ORF">EHYA_10419</name>
</gene>
<evidence type="ECO:0000256" key="1">
    <source>
        <dbReference type="SAM" id="MobiDB-lite"/>
    </source>
</evidence>
<keyword evidence="2" id="KW-0472">Membrane</keyword>
<organism evidence="3 4">
    <name type="scientific">Embleya hyalina</name>
    <dbReference type="NCBI Taxonomy" id="516124"/>
    <lineage>
        <taxon>Bacteria</taxon>
        <taxon>Bacillati</taxon>
        <taxon>Actinomycetota</taxon>
        <taxon>Actinomycetes</taxon>
        <taxon>Kitasatosporales</taxon>
        <taxon>Streptomycetaceae</taxon>
        <taxon>Embleya</taxon>
    </lineage>
</organism>
<evidence type="ECO:0000256" key="2">
    <source>
        <dbReference type="SAM" id="Phobius"/>
    </source>
</evidence>
<proteinExistence type="predicted"/>
<keyword evidence="2" id="KW-1133">Transmembrane helix</keyword>